<keyword evidence="3" id="KW-0479">Metal-binding</keyword>
<dbReference type="PANTHER" id="PTHR37424">
    <property type="entry name" value="BACTERIOFERRITIN-ASSOCIATED FERREDOXIN"/>
    <property type="match status" value="1"/>
</dbReference>
<feature type="compositionally biased region" description="Low complexity" evidence="9">
    <location>
        <begin position="79"/>
        <end position="90"/>
    </location>
</feature>
<dbReference type="AlphaFoldDB" id="A0A3M2LJP4"/>
<evidence type="ECO:0000256" key="1">
    <source>
        <dbReference type="ARBA" id="ARBA00022448"/>
    </source>
</evidence>
<evidence type="ECO:0000256" key="6">
    <source>
        <dbReference type="ARBA" id="ARBA00023014"/>
    </source>
</evidence>
<protein>
    <recommendedName>
        <fullName evidence="7">Bacterioferritin-associated ferredoxin</fullName>
    </recommendedName>
</protein>
<dbReference type="RefSeq" id="WP_122185295.1">
    <property type="nucleotide sequence ID" value="NZ_RFFJ01000125.1"/>
</dbReference>
<evidence type="ECO:0000256" key="9">
    <source>
        <dbReference type="SAM" id="MobiDB-lite"/>
    </source>
</evidence>
<evidence type="ECO:0000256" key="8">
    <source>
        <dbReference type="ARBA" id="ARBA00046332"/>
    </source>
</evidence>
<evidence type="ECO:0000313" key="11">
    <source>
        <dbReference type="EMBL" id="RMI37010.1"/>
    </source>
</evidence>
<name>A0A3M2LJP4_9ACTN</name>
<proteinExistence type="inferred from homology"/>
<comment type="similarity">
    <text evidence="8">Belongs to the Bfd family.</text>
</comment>
<gene>
    <name evidence="11" type="ORF">EBN88_20065</name>
</gene>
<evidence type="ECO:0000256" key="2">
    <source>
        <dbReference type="ARBA" id="ARBA00022714"/>
    </source>
</evidence>
<sequence>MYVCSCFGVTEEQVRSHAAAGACTPRRLAAECRAGTDCGSCVRRIQGLLGRACPRPEEAAAAPSVPEPATAPPAPAVPAPSFAAPAPLPV</sequence>
<accession>A0A3M2LJP4</accession>
<comment type="caution">
    <text evidence="11">The sequence shown here is derived from an EMBL/GenBank/DDBJ whole genome shotgun (WGS) entry which is preliminary data.</text>
</comment>
<keyword evidence="5" id="KW-0408">Iron</keyword>
<feature type="region of interest" description="Disordered" evidence="9">
    <location>
        <begin position="57"/>
        <end position="90"/>
    </location>
</feature>
<evidence type="ECO:0000256" key="4">
    <source>
        <dbReference type="ARBA" id="ARBA00022982"/>
    </source>
</evidence>
<keyword evidence="12" id="KW-1185">Reference proteome</keyword>
<evidence type="ECO:0000256" key="5">
    <source>
        <dbReference type="ARBA" id="ARBA00023004"/>
    </source>
</evidence>
<keyword evidence="6" id="KW-0411">Iron-sulfur</keyword>
<dbReference type="Gene3D" id="1.10.10.1100">
    <property type="entry name" value="BFD-like [2Fe-2S]-binding domain"/>
    <property type="match status" value="1"/>
</dbReference>
<dbReference type="Pfam" id="PF04324">
    <property type="entry name" value="Fer2_BFD"/>
    <property type="match status" value="1"/>
</dbReference>
<dbReference type="InterPro" id="IPR007419">
    <property type="entry name" value="BFD-like_2Fe2S-bd_dom"/>
</dbReference>
<evidence type="ECO:0000256" key="3">
    <source>
        <dbReference type="ARBA" id="ARBA00022723"/>
    </source>
</evidence>
<dbReference type="InterPro" id="IPR052371">
    <property type="entry name" value="BFD-associated_ferredoxin"/>
</dbReference>
<keyword evidence="4" id="KW-0249">Electron transport</keyword>
<dbReference type="GO" id="GO:0051537">
    <property type="term" value="F:2 iron, 2 sulfur cluster binding"/>
    <property type="evidence" value="ECO:0007669"/>
    <property type="project" value="UniProtKB-KW"/>
</dbReference>
<dbReference type="EMBL" id="RFFJ01000125">
    <property type="protein sequence ID" value="RMI37010.1"/>
    <property type="molecule type" value="Genomic_DNA"/>
</dbReference>
<evidence type="ECO:0000259" key="10">
    <source>
        <dbReference type="Pfam" id="PF04324"/>
    </source>
</evidence>
<keyword evidence="2" id="KW-0001">2Fe-2S</keyword>
<feature type="domain" description="BFD-like [2Fe-2S]-binding" evidence="10">
    <location>
        <begin position="2"/>
        <end position="50"/>
    </location>
</feature>
<keyword evidence="1" id="KW-0813">Transport</keyword>
<dbReference type="PANTHER" id="PTHR37424:SF1">
    <property type="entry name" value="BACTERIOFERRITIN-ASSOCIATED FERREDOXIN"/>
    <property type="match status" value="1"/>
</dbReference>
<feature type="compositionally biased region" description="Pro residues" evidence="9">
    <location>
        <begin position="65"/>
        <end position="78"/>
    </location>
</feature>
<evidence type="ECO:0000256" key="7">
    <source>
        <dbReference type="ARBA" id="ARBA00039386"/>
    </source>
</evidence>
<evidence type="ECO:0000313" key="12">
    <source>
        <dbReference type="Proteomes" id="UP000278673"/>
    </source>
</evidence>
<dbReference type="InterPro" id="IPR041854">
    <property type="entry name" value="BFD-like_2Fe2S-bd_dom_sf"/>
</dbReference>
<dbReference type="GO" id="GO:0046872">
    <property type="term" value="F:metal ion binding"/>
    <property type="evidence" value="ECO:0007669"/>
    <property type="project" value="UniProtKB-KW"/>
</dbReference>
<reference evidence="11 12" key="1">
    <citation type="submission" date="2018-10" db="EMBL/GenBank/DDBJ databases">
        <title>Isolation, diversity and antifungal activity of actinobacteria from wheat.</title>
        <authorList>
            <person name="Han C."/>
        </authorList>
    </citation>
    <scope>NUCLEOTIDE SEQUENCE [LARGE SCALE GENOMIC DNA]</scope>
    <source>
        <strain evidence="11 12">NEAU-YY642</strain>
    </source>
</reference>
<dbReference type="Proteomes" id="UP000278673">
    <property type="component" value="Unassembled WGS sequence"/>
</dbReference>
<organism evidence="11 12">
    <name type="scientific">Streptomyces triticirhizae</name>
    <dbReference type="NCBI Taxonomy" id="2483353"/>
    <lineage>
        <taxon>Bacteria</taxon>
        <taxon>Bacillati</taxon>
        <taxon>Actinomycetota</taxon>
        <taxon>Actinomycetes</taxon>
        <taxon>Kitasatosporales</taxon>
        <taxon>Streptomycetaceae</taxon>
        <taxon>Streptomyces</taxon>
    </lineage>
</organism>